<dbReference type="EMBL" id="JAENHK010000010">
    <property type="protein sequence ID" value="MBK1896257.1"/>
    <property type="molecule type" value="Genomic_DNA"/>
</dbReference>
<name>A0ABS1FV23_9FLAO</name>
<gene>
    <name evidence="2" type="ORF">JHL15_10875</name>
</gene>
<keyword evidence="1" id="KW-1133">Transmembrane helix</keyword>
<keyword evidence="1" id="KW-0812">Transmembrane</keyword>
<feature type="transmembrane region" description="Helical" evidence="1">
    <location>
        <begin position="39"/>
        <end position="56"/>
    </location>
</feature>
<feature type="transmembrane region" description="Helical" evidence="1">
    <location>
        <begin position="12"/>
        <end position="33"/>
    </location>
</feature>
<dbReference type="InterPro" id="IPR004891">
    <property type="entry name" value="Mercury-R_MerC"/>
</dbReference>
<sequence>MKSKILDAVGISAAVLCLIHCIVFPLLMIIPLGISHNPYVDLAFLLIGAIVVYRVTKKVSKSWLKWLFWISILLISISVLFDLIFEVHIPLIYLGATGLITGHIINFKQHQH</sequence>
<reference evidence="3" key="1">
    <citation type="submission" date="2021-01" db="EMBL/GenBank/DDBJ databases">
        <title>Genome public.</title>
        <authorList>
            <person name="Liu C."/>
            <person name="Sun Q."/>
        </authorList>
    </citation>
    <scope>NUCLEOTIDE SEQUENCE [LARGE SCALE GENOMIC DNA]</scope>
    <source>
        <strain evidence="3">YIM B02567</strain>
    </source>
</reference>
<comment type="caution">
    <text evidence="2">The sequence shown here is derived from an EMBL/GenBank/DDBJ whole genome shotgun (WGS) entry which is preliminary data.</text>
</comment>
<accession>A0ABS1FV23</accession>
<dbReference type="RefSeq" id="WP_200245712.1">
    <property type="nucleotide sequence ID" value="NZ_JAENHK010000010.1"/>
</dbReference>
<proteinExistence type="predicted"/>
<feature type="transmembrane region" description="Helical" evidence="1">
    <location>
        <begin position="63"/>
        <end position="81"/>
    </location>
</feature>
<organism evidence="2 3">
    <name type="scientific">Chryseobacterium paridis</name>
    <dbReference type="NCBI Taxonomy" id="2800328"/>
    <lineage>
        <taxon>Bacteria</taxon>
        <taxon>Pseudomonadati</taxon>
        <taxon>Bacteroidota</taxon>
        <taxon>Flavobacteriia</taxon>
        <taxon>Flavobacteriales</taxon>
        <taxon>Weeksellaceae</taxon>
        <taxon>Chryseobacterium group</taxon>
        <taxon>Chryseobacterium</taxon>
    </lineage>
</organism>
<evidence type="ECO:0000256" key="1">
    <source>
        <dbReference type="SAM" id="Phobius"/>
    </source>
</evidence>
<keyword evidence="1" id="KW-0472">Membrane</keyword>
<keyword evidence="3" id="KW-1185">Reference proteome</keyword>
<dbReference type="Proteomes" id="UP000628669">
    <property type="component" value="Unassembled WGS sequence"/>
</dbReference>
<feature type="transmembrane region" description="Helical" evidence="1">
    <location>
        <begin position="87"/>
        <end position="107"/>
    </location>
</feature>
<evidence type="ECO:0000313" key="3">
    <source>
        <dbReference type="Proteomes" id="UP000628669"/>
    </source>
</evidence>
<protein>
    <submittedName>
        <fullName evidence="2">MerC domain-containing protein</fullName>
    </submittedName>
</protein>
<dbReference type="Pfam" id="PF03203">
    <property type="entry name" value="MerC"/>
    <property type="match status" value="1"/>
</dbReference>
<evidence type="ECO:0000313" key="2">
    <source>
        <dbReference type="EMBL" id="MBK1896257.1"/>
    </source>
</evidence>